<keyword evidence="3" id="KW-0732">Signal</keyword>
<feature type="compositionally biased region" description="Gly residues" evidence="1">
    <location>
        <begin position="278"/>
        <end position="327"/>
    </location>
</feature>
<reference evidence="4 5" key="1">
    <citation type="submission" date="2021-04" db="EMBL/GenBank/DDBJ databases">
        <title>Genome analysis of Polyangium sp.</title>
        <authorList>
            <person name="Li Y."/>
            <person name="Wang J."/>
        </authorList>
    </citation>
    <scope>NUCLEOTIDE SEQUENCE [LARGE SCALE GENOMIC DNA]</scope>
    <source>
        <strain evidence="4 5">SDU14</strain>
    </source>
</reference>
<keyword evidence="2" id="KW-1133">Transmembrane helix</keyword>
<sequence length="369" mass="36755">MRVLPRLSLALVAAVALIPAASQPARACPPPLPGLSNHIPESGATYPANAALFFWGHSISLDAVTVTVDGNPASFVPTGDAVLTGLGGFAVRIDPTPSLGQVVKVSGNFCTPDVTCEPKSIAFTASAPDTTSPAPVKSLLFNVYDYPDFKSSGGDCQIDSDLAYFLHVDTDAPEAGAAPEVWRVEAFRDAAMQDLAFERSVRAGSMIRFQKLALELQGAEPATAFKFRVTTHDAAGNKGGSWVVSSPCHVRVDPPGTSQWPPDEPMWTAADVHPGGVCDEGGSGGAGGGGSGGAGGSGGTGGSGSGSGGGSGGAGGSGSGGGGGSSGDDGSCAVGVPGGAPSGAAGLGLVVLGWVSRRARRRRNKALNR</sequence>
<comment type="caution">
    <text evidence="4">The sequence shown here is derived from an EMBL/GenBank/DDBJ whole genome shotgun (WGS) entry which is preliminary data.</text>
</comment>
<evidence type="ECO:0008006" key="6">
    <source>
        <dbReference type="Google" id="ProtNLM"/>
    </source>
</evidence>
<evidence type="ECO:0000256" key="2">
    <source>
        <dbReference type="SAM" id="Phobius"/>
    </source>
</evidence>
<keyword evidence="2" id="KW-0472">Membrane</keyword>
<proteinExistence type="predicted"/>
<organism evidence="4 5">
    <name type="scientific">Polyangium jinanense</name>
    <dbReference type="NCBI Taxonomy" id="2829994"/>
    <lineage>
        <taxon>Bacteria</taxon>
        <taxon>Pseudomonadati</taxon>
        <taxon>Myxococcota</taxon>
        <taxon>Polyangia</taxon>
        <taxon>Polyangiales</taxon>
        <taxon>Polyangiaceae</taxon>
        <taxon>Polyangium</taxon>
    </lineage>
</organism>
<dbReference type="AlphaFoldDB" id="A0A9X3XAV2"/>
<evidence type="ECO:0000313" key="4">
    <source>
        <dbReference type="EMBL" id="MDC3985840.1"/>
    </source>
</evidence>
<feature type="signal peptide" evidence="3">
    <location>
        <begin position="1"/>
        <end position="27"/>
    </location>
</feature>
<accession>A0A9X3XAV2</accession>
<evidence type="ECO:0000313" key="5">
    <source>
        <dbReference type="Proteomes" id="UP001151081"/>
    </source>
</evidence>
<protein>
    <recommendedName>
        <fullName evidence="6">MYXO-CTERM domain-containing protein</fullName>
    </recommendedName>
</protein>
<keyword evidence="2" id="KW-0812">Transmembrane</keyword>
<gene>
    <name evidence="4" type="ORF">KEG57_35495</name>
</gene>
<dbReference type="EMBL" id="JAGTJJ010000032">
    <property type="protein sequence ID" value="MDC3985840.1"/>
    <property type="molecule type" value="Genomic_DNA"/>
</dbReference>
<name>A0A9X3XAV2_9BACT</name>
<dbReference type="Proteomes" id="UP001151081">
    <property type="component" value="Unassembled WGS sequence"/>
</dbReference>
<dbReference type="RefSeq" id="WP_272426660.1">
    <property type="nucleotide sequence ID" value="NZ_JAGTJJ010000032.1"/>
</dbReference>
<evidence type="ECO:0000256" key="3">
    <source>
        <dbReference type="SAM" id="SignalP"/>
    </source>
</evidence>
<evidence type="ECO:0000256" key="1">
    <source>
        <dbReference type="SAM" id="MobiDB-lite"/>
    </source>
</evidence>
<feature type="region of interest" description="Disordered" evidence="1">
    <location>
        <begin position="236"/>
        <end position="346"/>
    </location>
</feature>
<feature type="chain" id="PRO_5040970991" description="MYXO-CTERM domain-containing protein" evidence="3">
    <location>
        <begin position="28"/>
        <end position="369"/>
    </location>
</feature>
<keyword evidence="5" id="KW-1185">Reference proteome</keyword>
<feature type="transmembrane region" description="Helical" evidence="2">
    <location>
        <begin position="334"/>
        <end position="355"/>
    </location>
</feature>